<keyword evidence="1" id="KW-0472">Membrane</keyword>
<dbReference type="Proteomes" id="UP000242712">
    <property type="component" value="Unassembled WGS sequence"/>
</dbReference>
<evidence type="ECO:0000256" key="1">
    <source>
        <dbReference type="SAM" id="Phobius"/>
    </source>
</evidence>
<sequence length="186" mass="21901">MDRNKFSMYWSYYKMIEEKLISTNQYVTHTNDNGKCYSDEFTSIILLSCSEIDSILKELLINLNISPKKKYYQMSDYANVLIKFKDKGIETVSTRINVHDNNNFSVTPFKNINANLPYANLNWWKDYQAIKHDRIHNVKKGNLANAITVLSAHFLIVRLLIHFIPEDNGQSYLFEKTWSEYWIPAV</sequence>
<keyword evidence="1" id="KW-1133">Transmembrane helix</keyword>
<reference evidence="2 3" key="1">
    <citation type="submission" date="2017-08" db="EMBL/GenBank/DDBJ databases">
        <title>Draft genome sequences of 64 type strains of genus Staph aureus.</title>
        <authorList>
            <person name="Cole K."/>
            <person name="Golubchik T."/>
            <person name="Russell J."/>
            <person name="Foster D."/>
            <person name="Llewelyn M."/>
            <person name="Wilson D."/>
            <person name="Crook D."/>
            <person name="Paul J."/>
        </authorList>
    </citation>
    <scope>NUCLEOTIDE SEQUENCE [LARGE SCALE GENOMIC DNA]</scope>
    <source>
        <strain evidence="2 3">DSM 29875</strain>
    </source>
</reference>
<keyword evidence="1" id="KW-0812">Transmembrane</keyword>
<protein>
    <submittedName>
        <fullName evidence="2">Uncharacterized protein</fullName>
    </submittedName>
</protein>
<accession>A0A2K4FB14</accession>
<organism evidence="2 3">
    <name type="scientific">Staphylococcus argensis</name>
    <dbReference type="NCBI Taxonomy" id="1607738"/>
    <lineage>
        <taxon>Bacteria</taxon>
        <taxon>Bacillati</taxon>
        <taxon>Bacillota</taxon>
        <taxon>Bacilli</taxon>
        <taxon>Bacillales</taxon>
        <taxon>Staphylococcaceae</taxon>
        <taxon>Staphylococcus</taxon>
    </lineage>
</organism>
<keyword evidence="3" id="KW-1185">Reference proteome</keyword>
<name>A0A2K4FB14_9STAP</name>
<comment type="caution">
    <text evidence="2">The sequence shown here is derived from an EMBL/GenBank/DDBJ whole genome shotgun (WGS) entry which is preliminary data.</text>
</comment>
<dbReference type="AlphaFoldDB" id="A0A2K4FB14"/>
<gene>
    <name evidence="2" type="ORF">CD039_10715</name>
</gene>
<proteinExistence type="predicted"/>
<evidence type="ECO:0000313" key="3">
    <source>
        <dbReference type="Proteomes" id="UP000242712"/>
    </source>
</evidence>
<dbReference type="EMBL" id="PPPX01000016">
    <property type="protein sequence ID" value="POA08534.1"/>
    <property type="molecule type" value="Genomic_DNA"/>
</dbReference>
<feature type="transmembrane region" description="Helical" evidence="1">
    <location>
        <begin position="143"/>
        <end position="164"/>
    </location>
</feature>
<evidence type="ECO:0000313" key="2">
    <source>
        <dbReference type="EMBL" id="POA08534.1"/>
    </source>
</evidence>
<dbReference type="OrthoDB" id="1437907at2"/>